<keyword evidence="2" id="KW-1185">Reference proteome</keyword>
<name>A0A6A7BRP5_9PEZI</name>
<evidence type="ECO:0000313" key="2">
    <source>
        <dbReference type="Proteomes" id="UP000799421"/>
    </source>
</evidence>
<accession>A0A6A7BRP5</accession>
<dbReference type="EMBL" id="MU006060">
    <property type="protein sequence ID" value="KAF2857178.1"/>
    <property type="molecule type" value="Genomic_DNA"/>
</dbReference>
<sequence>MYRVHYYDTSAAAYEACLDESPCIVEGDVLAIISEGVIGLASSDPLAVTIDAGALRSLAPMSSAAILRETVHDADKWRHAVELALAHHLPIAPQFLPFALRCVPLSPSQTVVALTLDDVMMAIDAIRHRETQLTKRAALIDAESSHGLFLASALRKLATARRHLERHPPAPIPEHPCGPP</sequence>
<dbReference type="OrthoDB" id="10393218at2759"/>
<dbReference type="AlphaFoldDB" id="A0A6A7BRP5"/>
<evidence type="ECO:0000313" key="1">
    <source>
        <dbReference type="EMBL" id="KAF2857178.1"/>
    </source>
</evidence>
<proteinExistence type="predicted"/>
<organism evidence="1 2">
    <name type="scientific">Piedraia hortae CBS 480.64</name>
    <dbReference type="NCBI Taxonomy" id="1314780"/>
    <lineage>
        <taxon>Eukaryota</taxon>
        <taxon>Fungi</taxon>
        <taxon>Dikarya</taxon>
        <taxon>Ascomycota</taxon>
        <taxon>Pezizomycotina</taxon>
        <taxon>Dothideomycetes</taxon>
        <taxon>Dothideomycetidae</taxon>
        <taxon>Capnodiales</taxon>
        <taxon>Piedraiaceae</taxon>
        <taxon>Piedraia</taxon>
    </lineage>
</organism>
<reference evidence="1" key="1">
    <citation type="journal article" date="2020" name="Stud. Mycol.">
        <title>101 Dothideomycetes genomes: a test case for predicting lifestyles and emergence of pathogens.</title>
        <authorList>
            <person name="Haridas S."/>
            <person name="Albert R."/>
            <person name="Binder M."/>
            <person name="Bloem J."/>
            <person name="Labutti K."/>
            <person name="Salamov A."/>
            <person name="Andreopoulos B."/>
            <person name="Baker S."/>
            <person name="Barry K."/>
            <person name="Bills G."/>
            <person name="Bluhm B."/>
            <person name="Cannon C."/>
            <person name="Castanera R."/>
            <person name="Culley D."/>
            <person name="Daum C."/>
            <person name="Ezra D."/>
            <person name="Gonzalez J."/>
            <person name="Henrissat B."/>
            <person name="Kuo A."/>
            <person name="Liang C."/>
            <person name="Lipzen A."/>
            <person name="Lutzoni F."/>
            <person name="Magnuson J."/>
            <person name="Mondo S."/>
            <person name="Nolan M."/>
            <person name="Ohm R."/>
            <person name="Pangilinan J."/>
            <person name="Park H.-J."/>
            <person name="Ramirez L."/>
            <person name="Alfaro M."/>
            <person name="Sun H."/>
            <person name="Tritt A."/>
            <person name="Yoshinaga Y."/>
            <person name="Zwiers L.-H."/>
            <person name="Turgeon B."/>
            <person name="Goodwin S."/>
            <person name="Spatafora J."/>
            <person name="Crous P."/>
            <person name="Grigoriev I."/>
        </authorList>
    </citation>
    <scope>NUCLEOTIDE SEQUENCE</scope>
    <source>
        <strain evidence="1">CBS 480.64</strain>
    </source>
</reference>
<dbReference type="Proteomes" id="UP000799421">
    <property type="component" value="Unassembled WGS sequence"/>
</dbReference>
<gene>
    <name evidence="1" type="ORF">K470DRAFT_273493</name>
</gene>
<protein>
    <submittedName>
        <fullName evidence="1">Uncharacterized protein</fullName>
    </submittedName>
</protein>